<feature type="region of interest" description="Disordered" evidence="16">
    <location>
        <begin position="66"/>
        <end position="133"/>
    </location>
</feature>
<evidence type="ECO:0000313" key="19">
    <source>
        <dbReference type="Proteomes" id="UP000283700"/>
    </source>
</evidence>
<evidence type="ECO:0000256" key="11">
    <source>
        <dbReference type="ARBA" id="ARBA00022989"/>
    </source>
</evidence>
<dbReference type="RefSeq" id="WP_118486332.1">
    <property type="nucleotide sequence ID" value="NZ_QRQO01000038.1"/>
</dbReference>
<feature type="domain" description="HMA" evidence="17">
    <location>
        <begin position="462"/>
        <end position="528"/>
    </location>
</feature>
<dbReference type="PROSITE" id="PS01229">
    <property type="entry name" value="COF_2"/>
    <property type="match status" value="1"/>
</dbReference>
<keyword evidence="12 15" id="KW-0472">Membrane</keyword>
<name>A0A415TZQ5_9FIRM</name>
<dbReference type="NCBIfam" id="TIGR01494">
    <property type="entry name" value="ATPase_P-type"/>
    <property type="match status" value="2"/>
</dbReference>
<evidence type="ECO:0000256" key="7">
    <source>
        <dbReference type="ARBA" id="ARBA00022723"/>
    </source>
</evidence>
<evidence type="ECO:0000256" key="4">
    <source>
        <dbReference type="ARBA" id="ARBA00022539"/>
    </source>
</evidence>
<dbReference type="InterPro" id="IPR008250">
    <property type="entry name" value="ATPase_P-typ_transduc_dom_A_sf"/>
</dbReference>
<dbReference type="SUPFAM" id="SSF81653">
    <property type="entry name" value="Calcium ATPase, transduction domain A"/>
    <property type="match status" value="1"/>
</dbReference>
<dbReference type="NCBIfam" id="TIGR01525">
    <property type="entry name" value="ATPase-IB_hvy"/>
    <property type="match status" value="1"/>
</dbReference>
<evidence type="ECO:0000256" key="12">
    <source>
        <dbReference type="ARBA" id="ARBA00023136"/>
    </source>
</evidence>
<evidence type="ECO:0000313" key="18">
    <source>
        <dbReference type="EMBL" id="RHN11322.1"/>
    </source>
</evidence>
<dbReference type="SFLD" id="SFLDG00002">
    <property type="entry name" value="C1.7:_P-type_atpase_like"/>
    <property type="match status" value="1"/>
</dbReference>
<feature type="domain" description="HMA" evidence="17">
    <location>
        <begin position="2"/>
        <end position="68"/>
    </location>
</feature>
<dbReference type="InterPro" id="IPR006121">
    <property type="entry name" value="HMA_dom"/>
</dbReference>
<dbReference type="PROSITE" id="PS01047">
    <property type="entry name" value="HMA_1"/>
    <property type="match status" value="3"/>
</dbReference>
<dbReference type="Gene3D" id="2.70.150.10">
    <property type="entry name" value="Calcium-transporting ATPase, cytoplasmic transduction domain A"/>
    <property type="match status" value="1"/>
</dbReference>
<dbReference type="Gene3D" id="3.30.70.100">
    <property type="match status" value="3"/>
</dbReference>
<dbReference type="SUPFAM" id="SSF56784">
    <property type="entry name" value="HAD-like"/>
    <property type="match status" value="1"/>
</dbReference>
<keyword evidence="10" id="KW-1278">Translocase</keyword>
<dbReference type="PANTHER" id="PTHR48085">
    <property type="entry name" value="CADMIUM/ZINC-TRANSPORTING ATPASE HMA2-RELATED"/>
    <property type="match status" value="1"/>
</dbReference>
<dbReference type="PROSITE" id="PS00154">
    <property type="entry name" value="ATPASE_E1_E2"/>
    <property type="match status" value="1"/>
</dbReference>
<dbReference type="GO" id="GO:0005524">
    <property type="term" value="F:ATP binding"/>
    <property type="evidence" value="ECO:0007669"/>
    <property type="project" value="UniProtKB-UniRule"/>
</dbReference>
<comment type="catalytic activity">
    <reaction evidence="14">
        <text>Cd(2+)(in) + ATP + H2O = Cd(2+)(out) + ADP + phosphate + H(+)</text>
        <dbReference type="Rhea" id="RHEA:12132"/>
        <dbReference type="ChEBI" id="CHEBI:15377"/>
        <dbReference type="ChEBI" id="CHEBI:15378"/>
        <dbReference type="ChEBI" id="CHEBI:30616"/>
        <dbReference type="ChEBI" id="CHEBI:43474"/>
        <dbReference type="ChEBI" id="CHEBI:48775"/>
        <dbReference type="ChEBI" id="CHEBI:456216"/>
        <dbReference type="EC" id="7.2.2.21"/>
    </reaction>
</comment>
<dbReference type="SFLD" id="SFLDF00027">
    <property type="entry name" value="p-type_atpase"/>
    <property type="match status" value="1"/>
</dbReference>
<feature type="compositionally biased region" description="Basic and acidic residues" evidence="16">
    <location>
        <begin position="120"/>
        <end position="133"/>
    </location>
</feature>
<dbReference type="InterPro" id="IPR023298">
    <property type="entry name" value="ATPase_P-typ_TM_dom_sf"/>
</dbReference>
<dbReference type="AlphaFoldDB" id="A0A415TZQ5"/>
<dbReference type="PRINTS" id="PR00941">
    <property type="entry name" value="CDATPASE"/>
</dbReference>
<evidence type="ECO:0000256" key="15">
    <source>
        <dbReference type="RuleBase" id="RU362081"/>
    </source>
</evidence>
<organism evidence="18 19">
    <name type="scientific">Anaerobutyricum hallii</name>
    <dbReference type="NCBI Taxonomy" id="39488"/>
    <lineage>
        <taxon>Bacteria</taxon>
        <taxon>Bacillati</taxon>
        <taxon>Bacillota</taxon>
        <taxon>Clostridia</taxon>
        <taxon>Lachnospirales</taxon>
        <taxon>Lachnospiraceae</taxon>
        <taxon>Anaerobutyricum</taxon>
    </lineage>
</organism>
<feature type="transmembrane region" description="Helical" evidence="15">
    <location>
        <begin position="781"/>
        <end position="801"/>
    </location>
</feature>
<reference evidence="18 19" key="1">
    <citation type="submission" date="2018-08" db="EMBL/GenBank/DDBJ databases">
        <title>A genome reference for cultivated species of the human gut microbiota.</title>
        <authorList>
            <person name="Zou Y."/>
            <person name="Xue W."/>
            <person name="Luo G."/>
        </authorList>
    </citation>
    <scope>NUCLEOTIDE SEQUENCE [LARGE SCALE GENOMIC DNA]</scope>
    <source>
        <strain evidence="18 19">AF31-17AC</strain>
    </source>
</reference>
<dbReference type="InterPro" id="IPR051014">
    <property type="entry name" value="Cation_Transport_ATPase_IB"/>
</dbReference>
<feature type="transmembrane region" description="Helical" evidence="15">
    <location>
        <begin position="547"/>
        <end position="566"/>
    </location>
</feature>
<keyword evidence="6 15" id="KW-0812">Transmembrane</keyword>
<evidence type="ECO:0000256" key="3">
    <source>
        <dbReference type="ARBA" id="ARBA00022475"/>
    </source>
</evidence>
<dbReference type="PROSITE" id="PS50846">
    <property type="entry name" value="HMA_2"/>
    <property type="match status" value="3"/>
</dbReference>
<keyword evidence="8 15" id="KW-0547">Nucleotide-binding</keyword>
<dbReference type="EMBL" id="QRQO01000038">
    <property type="protein sequence ID" value="RHN11322.1"/>
    <property type="molecule type" value="Genomic_DNA"/>
</dbReference>
<dbReference type="SUPFAM" id="SSF55008">
    <property type="entry name" value="HMA, heavy metal-associated domain"/>
    <property type="match status" value="3"/>
</dbReference>
<dbReference type="Gene3D" id="3.40.1110.10">
    <property type="entry name" value="Calcium-transporting ATPase, cytoplasmic domain N"/>
    <property type="match status" value="1"/>
</dbReference>
<dbReference type="InterPro" id="IPR018303">
    <property type="entry name" value="ATPase_P-typ_P_site"/>
</dbReference>
<dbReference type="InterPro" id="IPR027256">
    <property type="entry name" value="P-typ_ATPase_IB"/>
</dbReference>
<comment type="similarity">
    <text evidence="2 15">Belongs to the cation transport ATPase (P-type) (TC 3.A.3) family. Type IB subfamily.</text>
</comment>
<dbReference type="SFLD" id="SFLDS00003">
    <property type="entry name" value="Haloacid_Dehalogenase"/>
    <property type="match status" value="1"/>
</dbReference>
<accession>A0A415TZQ5</accession>
<dbReference type="GO" id="GO:0016887">
    <property type="term" value="F:ATP hydrolysis activity"/>
    <property type="evidence" value="ECO:0007669"/>
    <property type="project" value="InterPro"/>
</dbReference>
<dbReference type="Pfam" id="PF00403">
    <property type="entry name" value="HMA"/>
    <property type="match status" value="3"/>
</dbReference>
<feature type="compositionally biased region" description="Basic and acidic residues" evidence="16">
    <location>
        <begin position="91"/>
        <end position="113"/>
    </location>
</feature>
<dbReference type="GO" id="GO:0046872">
    <property type="term" value="F:metal ion binding"/>
    <property type="evidence" value="ECO:0007669"/>
    <property type="project" value="UniProtKB-KW"/>
</dbReference>
<dbReference type="InterPro" id="IPR017969">
    <property type="entry name" value="Heavy-metal-associated_CS"/>
</dbReference>
<dbReference type="Pfam" id="PF00702">
    <property type="entry name" value="Hydrolase"/>
    <property type="match status" value="1"/>
</dbReference>
<dbReference type="PANTHER" id="PTHR48085:SF5">
    <property type="entry name" value="CADMIUM_ZINC-TRANSPORTING ATPASE HMA4-RELATED"/>
    <property type="match status" value="1"/>
</dbReference>
<feature type="transmembrane region" description="Helical" evidence="15">
    <location>
        <begin position="578"/>
        <end position="597"/>
    </location>
</feature>
<evidence type="ECO:0000256" key="5">
    <source>
        <dbReference type="ARBA" id="ARBA00022553"/>
    </source>
</evidence>
<dbReference type="InterPro" id="IPR044492">
    <property type="entry name" value="P_typ_ATPase_HD_dom"/>
</dbReference>
<dbReference type="InterPro" id="IPR001757">
    <property type="entry name" value="P_typ_ATPase"/>
</dbReference>
<evidence type="ECO:0000256" key="10">
    <source>
        <dbReference type="ARBA" id="ARBA00022967"/>
    </source>
</evidence>
<keyword evidence="11 15" id="KW-1133">Transmembrane helix</keyword>
<proteinExistence type="inferred from homology"/>
<dbReference type="InterPro" id="IPR023299">
    <property type="entry name" value="ATPase_P-typ_cyto_dom_N"/>
</dbReference>
<feature type="transmembrane region" description="Helical" evidence="15">
    <location>
        <begin position="1138"/>
        <end position="1157"/>
    </location>
</feature>
<feature type="domain" description="HMA" evidence="17">
    <location>
        <begin position="382"/>
        <end position="448"/>
    </location>
</feature>
<protein>
    <recommendedName>
        <fullName evidence="13">Cd(2+)-exporting ATPase</fullName>
        <ecNumber evidence="13">7.2.2.21</ecNumber>
    </recommendedName>
</protein>
<dbReference type="Gene3D" id="3.40.50.1000">
    <property type="entry name" value="HAD superfamily/HAD-like"/>
    <property type="match status" value="1"/>
</dbReference>
<dbReference type="InterPro" id="IPR036163">
    <property type="entry name" value="HMA_dom_sf"/>
</dbReference>
<feature type="transmembrane region" description="Helical" evidence="15">
    <location>
        <begin position="831"/>
        <end position="855"/>
    </location>
</feature>
<dbReference type="PRINTS" id="PR00119">
    <property type="entry name" value="CATATPASE"/>
</dbReference>
<comment type="subcellular location">
    <subcellularLocation>
        <location evidence="1">Cell membrane</location>
        <topology evidence="1">Multi-pass membrane protein</topology>
    </subcellularLocation>
</comment>
<keyword evidence="9 15" id="KW-0067">ATP-binding</keyword>
<evidence type="ECO:0000256" key="14">
    <source>
        <dbReference type="ARBA" id="ARBA00049338"/>
    </source>
</evidence>
<evidence type="ECO:0000256" key="1">
    <source>
        <dbReference type="ARBA" id="ARBA00004651"/>
    </source>
</evidence>
<dbReference type="Proteomes" id="UP000283700">
    <property type="component" value="Unassembled WGS sequence"/>
</dbReference>
<dbReference type="InterPro" id="IPR059000">
    <property type="entry name" value="ATPase_P-type_domA"/>
</dbReference>
<keyword evidence="4" id="KW-0104">Cadmium</keyword>
<dbReference type="SUPFAM" id="SSF81665">
    <property type="entry name" value="Calcium ATPase, transmembrane domain M"/>
    <property type="match status" value="1"/>
</dbReference>
<evidence type="ECO:0000259" key="17">
    <source>
        <dbReference type="PROSITE" id="PS50846"/>
    </source>
</evidence>
<dbReference type="EC" id="7.2.2.21" evidence="13"/>
<evidence type="ECO:0000256" key="16">
    <source>
        <dbReference type="SAM" id="MobiDB-lite"/>
    </source>
</evidence>
<evidence type="ECO:0000256" key="9">
    <source>
        <dbReference type="ARBA" id="ARBA00022840"/>
    </source>
</evidence>
<dbReference type="InterPro" id="IPR023214">
    <property type="entry name" value="HAD_sf"/>
</dbReference>
<gene>
    <name evidence="18" type="ORF">DWZ29_12000</name>
</gene>
<feature type="compositionally biased region" description="Basic and acidic residues" evidence="16">
    <location>
        <begin position="69"/>
        <end position="84"/>
    </location>
</feature>
<evidence type="ECO:0000256" key="8">
    <source>
        <dbReference type="ARBA" id="ARBA00022741"/>
    </source>
</evidence>
<sequence>MQRKVYILENLDCANCAAKIERKLSKLPELSDVSVTFATKQLRFAAEDPEVVLPKIRETIQSMEPDVEVVERTRSRRKAAETHNHEHHHHEHGEECGCGHDHHDHEHDHEGHEHHHHHHEHGEECGCGHEHHDREHHHHHEYGEECGCGHEHHDREHHHHHEYGEECGCGHEHHDREHHHHHEYGEECGCGHEHHDREHHHHHEYGEECGCGHEHHDREHHHHHEYGEECGCGHEHHDREHHHHHEYGEECGCGHEHHDREHHHHHEYGEECGCGHEHHDREHHHHHEYGEECGCGHEHHDHEHHHHHDHGDECGCGHDHHHEPAKPQATRSHTHFQVDHHQVEGHPEGCQCEQCNSYVEYCDVCGESLAKCNCHMPDEDLEKKVYILEGIDCANCAAKIEAKIRQMPEVGFASVAFATKQLRVSANNQAELLPKMQAVVDSIEDGVTIVPRQRKKLSGISNTKVYILEGLDCANCAAKIEAKLRTLNGVDDLTITYATKQMKLSAKNPDQMIPMIKETIDAMEDGITIVPKDNKVIKSEEAGEKKFSFNNPLVSIGVGAVIFIIGEILEHVGNVPTIPMFALFLIAYLVLGGKVLITAGKNIMKGQVFDENFLMCIATIGAFCIQEFPEAVGVMLFYRIGEYFEEKATEQSRTQIMEAVDLRPEVVNLVIGNDVRIIDAEEANVGDILLVRPGDRIPLDGVIIDGESRIDTSPVTGEPVPVMAKAGDNIVSGCVNTSGQLKIRVEKILEESMVTRILDSVENAAASKPNIDKFITRFARVYTPFVVLFALFVAVVLPFILPDSLNWHFFVDSAYTGTVNTIHGTSGTASIYTALTFLVISCPCALVLSVPLAFFSGIGAGSKKGILFKGGIAIESLKNVKAIVMDKTGTITKGNFVVQKANPAGNAMTANDLLAISASCELSSTHPIGNSIVEAAEEKGLSIERPSKVEEIAGHGIRAELSRGVVLCGNRKLMDAQNVDLSVYQKENFGTEVLVALNGKFVGNIVISDTVKDDAKDAIAVVKKQGIITAMLTGDAQESADAVAKETGIDEVHAKLLPQDKLSELKKIRENHGAVMFVGDGINDAPVLAGADVGAAMGSGADAAIEAADVVFMNSEMKAIPEAVGIAKMTNSISWQNVVFALAIKIIVMIMGLFGFANMWIAVFADTGVSVLCLLNSIRILHRK</sequence>
<keyword evidence="5" id="KW-0597">Phosphoprotein</keyword>
<dbReference type="Pfam" id="PF00122">
    <property type="entry name" value="E1-E2_ATPase"/>
    <property type="match status" value="1"/>
</dbReference>
<feature type="transmembrane region" description="Helical" evidence="15">
    <location>
        <begin position="1163"/>
        <end position="1181"/>
    </location>
</feature>
<keyword evidence="7 15" id="KW-0479">Metal-binding</keyword>
<dbReference type="GO" id="GO:0008551">
    <property type="term" value="F:P-type cadmium transporter activity"/>
    <property type="evidence" value="ECO:0007669"/>
    <property type="project" value="UniProtKB-EC"/>
</dbReference>
<evidence type="ECO:0000256" key="6">
    <source>
        <dbReference type="ARBA" id="ARBA00022692"/>
    </source>
</evidence>
<comment type="caution">
    <text evidence="18">The sequence shown here is derived from an EMBL/GenBank/DDBJ whole genome shotgun (WGS) entry which is preliminary data.</text>
</comment>
<dbReference type="InterPro" id="IPR036412">
    <property type="entry name" value="HAD-like_sf"/>
</dbReference>
<evidence type="ECO:0000256" key="13">
    <source>
        <dbReference type="ARBA" id="ARBA00039103"/>
    </source>
</evidence>
<dbReference type="CDD" id="cd00371">
    <property type="entry name" value="HMA"/>
    <property type="match status" value="3"/>
</dbReference>
<evidence type="ECO:0000256" key="2">
    <source>
        <dbReference type="ARBA" id="ARBA00006024"/>
    </source>
</evidence>
<dbReference type="GO" id="GO:0005886">
    <property type="term" value="C:plasma membrane"/>
    <property type="evidence" value="ECO:0007669"/>
    <property type="project" value="UniProtKB-SubCell"/>
</dbReference>
<keyword evidence="3 15" id="KW-1003">Cell membrane</keyword>